<protein>
    <submittedName>
        <fullName evidence="1">Uncharacterized protein</fullName>
    </submittedName>
</protein>
<dbReference type="OrthoDB" id="3801165at2759"/>
<accession>A0A9P4GPK6</accession>
<dbReference type="Proteomes" id="UP000800039">
    <property type="component" value="Unassembled WGS sequence"/>
</dbReference>
<evidence type="ECO:0000313" key="2">
    <source>
        <dbReference type="Proteomes" id="UP000800039"/>
    </source>
</evidence>
<dbReference type="RefSeq" id="XP_040791379.1">
    <property type="nucleotide sequence ID" value="XM_040936698.1"/>
</dbReference>
<evidence type="ECO:0000313" key="1">
    <source>
        <dbReference type="EMBL" id="KAF1848816.1"/>
    </source>
</evidence>
<comment type="caution">
    <text evidence="1">The sequence shown here is derived from an EMBL/GenBank/DDBJ whole genome shotgun (WGS) entry which is preliminary data.</text>
</comment>
<dbReference type="EMBL" id="ML976615">
    <property type="protein sequence ID" value="KAF1848816.1"/>
    <property type="molecule type" value="Genomic_DNA"/>
</dbReference>
<name>A0A9P4GPK6_9PLEO</name>
<dbReference type="AlphaFoldDB" id="A0A9P4GPK6"/>
<organism evidence="1 2">
    <name type="scientific">Cucurbitaria berberidis CBS 394.84</name>
    <dbReference type="NCBI Taxonomy" id="1168544"/>
    <lineage>
        <taxon>Eukaryota</taxon>
        <taxon>Fungi</taxon>
        <taxon>Dikarya</taxon>
        <taxon>Ascomycota</taxon>
        <taxon>Pezizomycotina</taxon>
        <taxon>Dothideomycetes</taxon>
        <taxon>Pleosporomycetidae</taxon>
        <taxon>Pleosporales</taxon>
        <taxon>Pleosporineae</taxon>
        <taxon>Cucurbitariaceae</taxon>
        <taxon>Cucurbitaria</taxon>
    </lineage>
</organism>
<proteinExistence type="predicted"/>
<sequence length="369" mass="42757">MAPFMIASEGSIASRSSDELEVLHSKAQLHFRIKLEKVKKRNPCPDITIYEFYFDREKSSVKNVPHDLQLEFYFANYNAFTESGFQPQRDRNFDIVRAIWYYNLDHRHSFSRHFQGIRYNIILMVFLWAGRILESGTVDGICDDECGTFWYTYICAWMESLDNPTEFTKRDAFINVWVKSKYDLITFPRTYLQRIKKLVGTIKEMVTSTKFPPSEFIARCEDHSIDEALFAKEGFILALKWALTKEGDAQPEEMSSKVDAQAYEDLPPIRRRYTPEDVAIVEESLTEPERRTLCDVPWNSAHVKALLVDVDMSARGSGIEMDGRVHWMDMDKAEELLKRVTVDDITKMCATLGVADYGNNGDVMDMDMT</sequence>
<keyword evidence="2" id="KW-1185">Reference proteome</keyword>
<dbReference type="GeneID" id="63853948"/>
<gene>
    <name evidence="1" type="ORF">K460DRAFT_404083</name>
</gene>
<reference evidence="1" key="1">
    <citation type="submission" date="2020-01" db="EMBL/GenBank/DDBJ databases">
        <authorList>
            <consortium name="DOE Joint Genome Institute"/>
            <person name="Haridas S."/>
            <person name="Albert R."/>
            <person name="Binder M."/>
            <person name="Bloem J."/>
            <person name="Labutti K."/>
            <person name="Salamov A."/>
            <person name="Andreopoulos B."/>
            <person name="Baker S.E."/>
            <person name="Barry K."/>
            <person name="Bills G."/>
            <person name="Bluhm B.H."/>
            <person name="Cannon C."/>
            <person name="Castanera R."/>
            <person name="Culley D.E."/>
            <person name="Daum C."/>
            <person name="Ezra D."/>
            <person name="Gonzalez J.B."/>
            <person name="Henrissat B."/>
            <person name="Kuo A."/>
            <person name="Liang C."/>
            <person name="Lipzen A."/>
            <person name="Lutzoni F."/>
            <person name="Magnuson J."/>
            <person name="Mondo S."/>
            <person name="Nolan M."/>
            <person name="Ohm R."/>
            <person name="Pangilinan J."/>
            <person name="Park H.-J."/>
            <person name="Ramirez L."/>
            <person name="Alfaro M."/>
            <person name="Sun H."/>
            <person name="Tritt A."/>
            <person name="Yoshinaga Y."/>
            <person name="Zwiers L.-H."/>
            <person name="Turgeon B.G."/>
            <person name="Goodwin S.B."/>
            <person name="Spatafora J.W."/>
            <person name="Crous P.W."/>
            <person name="Grigoriev I.V."/>
        </authorList>
    </citation>
    <scope>NUCLEOTIDE SEQUENCE</scope>
    <source>
        <strain evidence="1">CBS 394.84</strain>
    </source>
</reference>